<organism evidence="5 6">
    <name type="scientific">Hyaloscypha bicolor E</name>
    <dbReference type="NCBI Taxonomy" id="1095630"/>
    <lineage>
        <taxon>Eukaryota</taxon>
        <taxon>Fungi</taxon>
        <taxon>Dikarya</taxon>
        <taxon>Ascomycota</taxon>
        <taxon>Pezizomycotina</taxon>
        <taxon>Leotiomycetes</taxon>
        <taxon>Helotiales</taxon>
        <taxon>Hyaloscyphaceae</taxon>
        <taxon>Hyaloscypha</taxon>
        <taxon>Hyaloscypha bicolor</taxon>
    </lineage>
</organism>
<dbReference type="GeneID" id="36582107"/>
<dbReference type="RefSeq" id="XP_024741605.1">
    <property type="nucleotide sequence ID" value="XM_024874027.1"/>
</dbReference>
<sequence length="259" mass="29935">MEFDDSESESFLPQPISSVIGKRRIISNKFALLGWILAIISIASNFHSWITPKKLTDIECTRQLNAWSPVFDIVEYEDVQFSNTFYQPSAYRGKPTPKLEKSWSDLWKIGSVDVPLEQLPALNKSKEHNWFYSENGGVLAGLEVFHSLHCLDMVRQYTYKDEYDYSDNPTFQDDDEFLRIHVDHCIDALRIRLMCYADVTPFLHVLEPEAELGATPDFNTQHKCKKFDKIQEWQRAHHARAAAGQTEAHGHEVHGHEHS</sequence>
<dbReference type="Proteomes" id="UP000235371">
    <property type="component" value="Unassembled WGS sequence"/>
</dbReference>
<dbReference type="Pfam" id="PF11807">
    <property type="entry name" value="UstYa"/>
    <property type="match status" value="1"/>
</dbReference>
<dbReference type="GO" id="GO:0043386">
    <property type="term" value="P:mycotoxin biosynthetic process"/>
    <property type="evidence" value="ECO:0007669"/>
    <property type="project" value="InterPro"/>
</dbReference>
<evidence type="ECO:0000256" key="2">
    <source>
        <dbReference type="ARBA" id="ARBA00035112"/>
    </source>
</evidence>
<reference evidence="5 6" key="1">
    <citation type="submission" date="2016-04" db="EMBL/GenBank/DDBJ databases">
        <title>A degradative enzymes factory behind the ericoid mycorrhizal symbiosis.</title>
        <authorList>
            <consortium name="DOE Joint Genome Institute"/>
            <person name="Martino E."/>
            <person name="Morin E."/>
            <person name="Grelet G."/>
            <person name="Kuo A."/>
            <person name="Kohler A."/>
            <person name="Daghino S."/>
            <person name="Barry K."/>
            <person name="Choi C."/>
            <person name="Cichocki N."/>
            <person name="Clum A."/>
            <person name="Copeland A."/>
            <person name="Hainaut M."/>
            <person name="Haridas S."/>
            <person name="Labutti K."/>
            <person name="Lindquist E."/>
            <person name="Lipzen A."/>
            <person name="Khouja H.-R."/>
            <person name="Murat C."/>
            <person name="Ohm R."/>
            <person name="Olson A."/>
            <person name="Spatafora J."/>
            <person name="Veneault-Fourrey C."/>
            <person name="Henrissat B."/>
            <person name="Grigoriev I."/>
            <person name="Martin F."/>
            <person name="Perotto S."/>
        </authorList>
    </citation>
    <scope>NUCLEOTIDE SEQUENCE [LARGE SCALE GENOMIC DNA]</scope>
    <source>
        <strain evidence="5 6">E</strain>
    </source>
</reference>
<dbReference type="STRING" id="1095630.A0A2J6TNV0"/>
<protein>
    <recommendedName>
        <fullName evidence="7">Tat pathway signal sequence</fullName>
    </recommendedName>
</protein>
<dbReference type="InParanoid" id="A0A2J6TNV0"/>
<dbReference type="OrthoDB" id="3687641at2759"/>
<comment type="similarity">
    <text evidence="2">Belongs to the ustYa family.</text>
</comment>
<dbReference type="AlphaFoldDB" id="A0A2J6TNV0"/>
<evidence type="ECO:0000313" key="6">
    <source>
        <dbReference type="Proteomes" id="UP000235371"/>
    </source>
</evidence>
<dbReference type="PANTHER" id="PTHR33365">
    <property type="entry name" value="YALI0B05434P"/>
    <property type="match status" value="1"/>
</dbReference>
<keyword evidence="4" id="KW-0812">Transmembrane</keyword>
<dbReference type="EMBL" id="KZ613747">
    <property type="protein sequence ID" value="PMD64701.1"/>
    <property type="molecule type" value="Genomic_DNA"/>
</dbReference>
<evidence type="ECO:0000256" key="3">
    <source>
        <dbReference type="SAM" id="MobiDB-lite"/>
    </source>
</evidence>
<feature type="compositionally biased region" description="Basic and acidic residues" evidence="3">
    <location>
        <begin position="248"/>
        <end position="259"/>
    </location>
</feature>
<evidence type="ECO:0000256" key="4">
    <source>
        <dbReference type="SAM" id="Phobius"/>
    </source>
</evidence>
<dbReference type="InterPro" id="IPR021765">
    <property type="entry name" value="UstYa-like"/>
</dbReference>
<evidence type="ECO:0000256" key="1">
    <source>
        <dbReference type="ARBA" id="ARBA00004685"/>
    </source>
</evidence>
<comment type="pathway">
    <text evidence="1">Mycotoxin biosynthesis.</text>
</comment>
<keyword evidence="4" id="KW-1133">Transmembrane helix</keyword>
<dbReference type="PANTHER" id="PTHR33365:SF4">
    <property type="entry name" value="CYCLOCHLOROTINE BIOSYNTHESIS PROTEIN O"/>
    <property type="match status" value="1"/>
</dbReference>
<keyword evidence="6" id="KW-1185">Reference proteome</keyword>
<name>A0A2J6TNV0_9HELO</name>
<proteinExistence type="inferred from homology"/>
<evidence type="ECO:0008006" key="7">
    <source>
        <dbReference type="Google" id="ProtNLM"/>
    </source>
</evidence>
<evidence type="ECO:0000313" key="5">
    <source>
        <dbReference type="EMBL" id="PMD64701.1"/>
    </source>
</evidence>
<gene>
    <name evidence="5" type="ORF">K444DRAFT_520186</name>
</gene>
<keyword evidence="4" id="KW-0472">Membrane</keyword>
<accession>A0A2J6TNV0</accession>
<feature type="transmembrane region" description="Helical" evidence="4">
    <location>
        <begin position="30"/>
        <end position="50"/>
    </location>
</feature>
<feature type="region of interest" description="Disordered" evidence="3">
    <location>
        <begin position="238"/>
        <end position="259"/>
    </location>
</feature>